<dbReference type="GO" id="GO:0017004">
    <property type="term" value="P:cytochrome complex assembly"/>
    <property type="evidence" value="ECO:0007669"/>
    <property type="project" value="UniProtKB-KW"/>
</dbReference>
<organism evidence="7 8">
    <name type="scientific">Candidatus Caccoplasma intestinavium</name>
    <dbReference type="NCBI Taxonomy" id="2840716"/>
    <lineage>
        <taxon>Bacteria</taxon>
        <taxon>Pseudomonadati</taxon>
        <taxon>Bacteroidota</taxon>
        <taxon>Bacteroidia</taxon>
        <taxon>Bacteroidales</taxon>
        <taxon>Bacteroidaceae</taxon>
        <taxon>Bacteroidaceae incertae sedis</taxon>
        <taxon>Candidatus Caccoplasma</taxon>
    </lineage>
</organism>
<dbReference type="InterPro" id="IPR050553">
    <property type="entry name" value="Thioredoxin_ResA/DsbE_sf"/>
</dbReference>
<dbReference type="InterPro" id="IPR025380">
    <property type="entry name" value="DUF4369"/>
</dbReference>
<dbReference type="CDD" id="cd02966">
    <property type="entry name" value="TlpA_like_family"/>
    <property type="match status" value="1"/>
</dbReference>
<proteinExistence type="predicted"/>
<dbReference type="PANTHER" id="PTHR42852">
    <property type="entry name" value="THIOL:DISULFIDE INTERCHANGE PROTEIN DSBE"/>
    <property type="match status" value="1"/>
</dbReference>
<evidence type="ECO:0000256" key="2">
    <source>
        <dbReference type="ARBA" id="ARBA00022748"/>
    </source>
</evidence>
<dbReference type="GO" id="GO:0016209">
    <property type="term" value="F:antioxidant activity"/>
    <property type="evidence" value="ECO:0007669"/>
    <property type="project" value="InterPro"/>
</dbReference>
<feature type="domain" description="Thioredoxin" evidence="6">
    <location>
        <begin position="226"/>
        <end position="367"/>
    </location>
</feature>
<accession>A0A9D1KEH8</accession>
<dbReference type="GO" id="GO:0016491">
    <property type="term" value="F:oxidoreductase activity"/>
    <property type="evidence" value="ECO:0007669"/>
    <property type="project" value="InterPro"/>
</dbReference>
<reference evidence="7" key="1">
    <citation type="submission" date="2020-10" db="EMBL/GenBank/DDBJ databases">
        <authorList>
            <person name="Gilroy R."/>
        </authorList>
    </citation>
    <scope>NUCLEOTIDE SEQUENCE</scope>
    <source>
        <strain evidence="7">21143</strain>
    </source>
</reference>
<comment type="caution">
    <text evidence="7">The sequence shown here is derived from an EMBL/GenBank/DDBJ whole genome shotgun (WGS) entry which is preliminary data.</text>
</comment>
<dbReference type="InterPro" id="IPR013766">
    <property type="entry name" value="Thioredoxin_domain"/>
</dbReference>
<dbReference type="PROSITE" id="PS51257">
    <property type="entry name" value="PROKAR_LIPOPROTEIN"/>
    <property type="match status" value="1"/>
</dbReference>
<keyword evidence="2" id="KW-0201">Cytochrome c-type biogenesis</keyword>
<dbReference type="GO" id="GO:0030313">
    <property type="term" value="C:cell envelope"/>
    <property type="evidence" value="ECO:0007669"/>
    <property type="project" value="UniProtKB-SubCell"/>
</dbReference>
<dbReference type="Pfam" id="PF00578">
    <property type="entry name" value="AhpC-TSA"/>
    <property type="match status" value="1"/>
</dbReference>
<keyword evidence="3" id="KW-1015">Disulfide bond</keyword>
<evidence type="ECO:0000313" key="7">
    <source>
        <dbReference type="EMBL" id="HIT40256.1"/>
    </source>
</evidence>
<feature type="chain" id="PRO_5039103634" evidence="5">
    <location>
        <begin position="22"/>
        <end position="372"/>
    </location>
</feature>
<dbReference type="EMBL" id="DVKT01000070">
    <property type="protein sequence ID" value="HIT40256.1"/>
    <property type="molecule type" value="Genomic_DNA"/>
</dbReference>
<gene>
    <name evidence="7" type="ORF">IAD06_09525</name>
</gene>
<dbReference type="Proteomes" id="UP000886722">
    <property type="component" value="Unassembled WGS sequence"/>
</dbReference>
<protein>
    <submittedName>
        <fullName evidence="7">AhpC/TSA family protein</fullName>
    </submittedName>
</protein>
<evidence type="ECO:0000256" key="1">
    <source>
        <dbReference type="ARBA" id="ARBA00004196"/>
    </source>
</evidence>
<dbReference type="Gene3D" id="3.40.30.10">
    <property type="entry name" value="Glutaredoxin"/>
    <property type="match status" value="1"/>
</dbReference>
<dbReference type="InterPro" id="IPR036249">
    <property type="entry name" value="Thioredoxin-like_sf"/>
</dbReference>
<evidence type="ECO:0000256" key="3">
    <source>
        <dbReference type="ARBA" id="ARBA00023157"/>
    </source>
</evidence>
<dbReference type="PANTHER" id="PTHR42852:SF6">
    <property type="entry name" value="THIOL:DISULFIDE INTERCHANGE PROTEIN DSBE"/>
    <property type="match status" value="1"/>
</dbReference>
<dbReference type="Pfam" id="PF14289">
    <property type="entry name" value="DUF4369"/>
    <property type="match status" value="1"/>
</dbReference>
<evidence type="ECO:0000256" key="5">
    <source>
        <dbReference type="SAM" id="SignalP"/>
    </source>
</evidence>
<dbReference type="PROSITE" id="PS00194">
    <property type="entry name" value="THIOREDOXIN_1"/>
    <property type="match status" value="1"/>
</dbReference>
<sequence length="372" mass="42436">MKTLYLSIVCLWAVVLSACNSAQHSNTYTVQGEVSDSSLNGETVYLMKYENDKYIDSTIIKDNKFFLRGTVDSASYCRIVVNNSIEFANIILESGNINANLKEYDKPSGTTRNEEYAQIKAEESSLYKIASEKRAELKKLYPEPKEFDRQWTLYMDTFKQKLGERCIEIYKGHNDDIIGYTLLFTLFMRESSLDIRDSVLNNLGPWLRSTKPAQSIISNTKAQKATIEGNRFIDIKGADIEGNSLSLSNFIGKGNYVLMDMWASWCGPCKKETRNLAKLHEKYKDKGLTVLGIFVWDKKENLSKAIKKYDITWPQILDTDNIACKSYGVSGIPYIILFAPDGTILKRKLRGEKMIRIIDEIMDKNKPKTVCN</sequence>
<dbReference type="InterPro" id="IPR000866">
    <property type="entry name" value="AhpC/TSA"/>
</dbReference>
<evidence type="ECO:0000313" key="8">
    <source>
        <dbReference type="Proteomes" id="UP000886722"/>
    </source>
</evidence>
<dbReference type="PROSITE" id="PS51352">
    <property type="entry name" value="THIOREDOXIN_2"/>
    <property type="match status" value="1"/>
</dbReference>
<name>A0A9D1KEH8_9BACT</name>
<evidence type="ECO:0000259" key="6">
    <source>
        <dbReference type="PROSITE" id="PS51352"/>
    </source>
</evidence>
<feature type="signal peptide" evidence="5">
    <location>
        <begin position="1"/>
        <end position="21"/>
    </location>
</feature>
<reference evidence="7" key="2">
    <citation type="journal article" date="2021" name="PeerJ">
        <title>Extensive microbial diversity within the chicken gut microbiome revealed by metagenomics and culture.</title>
        <authorList>
            <person name="Gilroy R."/>
            <person name="Ravi A."/>
            <person name="Getino M."/>
            <person name="Pursley I."/>
            <person name="Horton D.L."/>
            <person name="Alikhan N.F."/>
            <person name="Baker D."/>
            <person name="Gharbi K."/>
            <person name="Hall N."/>
            <person name="Watson M."/>
            <person name="Adriaenssens E.M."/>
            <person name="Foster-Nyarko E."/>
            <person name="Jarju S."/>
            <person name="Secka A."/>
            <person name="Antonio M."/>
            <person name="Oren A."/>
            <person name="Chaudhuri R.R."/>
            <person name="La Ragione R."/>
            <person name="Hildebrand F."/>
            <person name="Pallen M.J."/>
        </authorList>
    </citation>
    <scope>NUCLEOTIDE SEQUENCE</scope>
    <source>
        <strain evidence="7">21143</strain>
    </source>
</reference>
<comment type="subcellular location">
    <subcellularLocation>
        <location evidence="1">Cell envelope</location>
    </subcellularLocation>
</comment>
<keyword evidence="4" id="KW-0676">Redox-active center</keyword>
<dbReference type="SUPFAM" id="SSF52833">
    <property type="entry name" value="Thioredoxin-like"/>
    <property type="match status" value="1"/>
</dbReference>
<dbReference type="InterPro" id="IPR017937">
    <property type="entry name" value="Thioredoxin_CS"/>
</dbReference>
<evidence type="ECO:0000256" key="4">
    <source>
        <dbReference type="ARBA" id="ARBA00023284"/>
    </source>
</evidence>
<dbReference type="AlphaFoldDB" id="A0A9D1KEH8"/>
<keyword evidence="5" id="KW-0732">Signal</keyword>